<accession>A0A0C3AC12</accession>
<protein>
    <submittedName>
        <fullName evidence="2">Uncharacterized protein</fullName>
    </submittedName>
</protein>
<gene>
    <name evidence="2" type="ORF">PILCRDRAFT_17168</name>
</gene>
<feature type="region of interest" description="Disordered" evidence="1">
    <location>
        <begin position="1"/>
        <end position="23"/>
    </location>
</feature>
<sequence>MSTSTETNPFLNFKLTSPDEEDTSMQALIPTRPTTPLANRSVVLDLTPDHGTAPTYSLVSTPSNLRPSFNVVALHSLPIMMKLWNRLLQSGLQEDNGGLQAGDYSMIQAISPFYMVLPSDETKLRSGLALRLEDSTISTFLPVGDYVIYKFASNLFSCFCTPQPEKAPTNLIAIPEYHAHEEAAHLVSQEATLHQRVLEEAYTLPPLHTWENEWSPPFLETLQNLTWSEEVEKAEESGELVQEGQKYLTM</sequence>
<dbReference type="InParanoid" id="A0A0C3AC12"/>
<reference evidence="2 3" key="1">
    <citation type="submission" date="2014-04" db="EMBL/GenBank/DDBJ databases">
        <authorList>
            <consortium name="DOE Joint Genome Institute"/>
            <person name="Kuo A."/>
            <person name="Tarkka M."/>
            <person name="Buscot F."/>
            <person name="Kohler A."/>
            <person name="Nagy L.G."/>
            <person name="Floudas D."/>
            <person name="Copeland A."/>
            <person name="Barry K.W."/>
            <person name="Cichocki N."/>
            <person name="Veneault-Fourrey C."/>
            <person name="LaButti K."/>
            <person name="Lindquist E.A."/>
            <person name="Lipzen A."/>
            <person name="Lundell T."/>
            <person name="Morin E."/>
            <person name="Murat C."/>
            <person name="Sun H."/>
            <person name="Tunlid A."/>
            <person name="Henrissat B."/>
            <person name="Grigoriev I.V."/>
            <person name="Hibbett D.S."/>
            <person name="Martin F."/>
            <person name="Nordberg H.P."/>
            <person name="Cantor M.N."/>
            <person name="Hua S.X."/>
        </authorList>
    </citation>
    <scope>NUCLEOTIDE SEQUENCE [LARGE SCALE GENOMIC DNA]</scope>
    <source>
        <strain evidence="2 3">F 1598</strain>
    </source>
</reference>
<dbReference type="HOGENOM" id="CLU_056417_0_0_1"/>
<feature type="compositionally biased region" description="Polar residues" evidence="1">
    <location>
        <begin position="1"/>
        <end position="10"/>
    </location>
</feature>
<proteinExistence type="predicted"/>
<dbReference type="AlphaFoldDB" id="A0A0C3AC12"/>
<reference evidence="3" key="2">
    <citation type="submission" date="2015-01" db="EMBL/GenBank/DDBJ databases">
        <title>Evolutionary Origins and Diversification of the Mycorrhizal Mutualists.</title>
        <authorList>
            <consortium name="DOE Joint Genome Institute"/>
            <consortium name="Mycorrhizal Genomics Consortium"/>
            <person name="Kohler A."/>
            <person name="Kuo A."/>
            <person name="Nagy L.G."/>
            <person name="Floudas D."/>
            <person name="Copeland A."/>
            <person name="Barry K.W."/>
            <person name="Cichocki N."/>
            <person name="Veneault-Fourrey C."/>
            <person name="LaButti K."/>
            <person name="Lindquist E.A."/>
            <person name="Lipzen A."/>
            <person name="Lundell T."/>
            <person name="Morin E."/>
            <person name="Murat C."/>
            <person name="Riley R."/>
            <person name="Ohm R."/>
            <person name="Sun H."/>
            <person name="Tunlid A."/>
            <person name="Henrissat B."/>
            <person name="Grigoriev I.V."/>
            <person name="Hibbett D.S."/>
            <person name="Martin F."/>
        </authorList>
    </citation>
    <scope>NUCLEOTIDE SEQUENCE [LARGE SCALE GENOMIC DNA]</scope>
    <source>
        <strain evidence="3">F 1598</strain>
    </source>
</reference>
<evidence type="ECO:0000313" key="3">
    <source>
        <dbReference type="Proteomes" id="UP000054166"/>
    </source>
</evidence>
<organism evidence="2 3">
    <name type="scientific">Piloderma croceum (strain F 1598)</name>
    <dbReference type="NCBI Taxonomy" id="765440"/>
    <lineage>
        <taxon>Eukaryota</taxon>
        <taxon>Fungi</taxon>
        <taxon>Dikarya</taxon>
        <taxon>Basidiomycota</taxon>
        <taxon>Agaricomycotina</taxon>
        <taxon>Agaricomycetes</taxon>
        <taxon>Agaricomycetidae</taxon>
        <taxon>Atheliales</taxon>
        <taxon>Atheliaceae</taxon>
        <taxon>Piloderma</taxon>
    </lineage>
</organism>
<dbReference type="Proteomes" id="UP000054166">
    <property type="component" value="Unassembled WGS sequence"/>
</dbReference>
<name>A0A0C3AC12_PILCF</name>
<evidence type="ECO:0000256" key="1">
    <source>
        <dbReference type="SAM" id="MobiDB-lite"/>
    </source>
</evidence>
<evidence type="ECO:0000313" key="2">
    <source>
        <dbReference type="EMBL" id="KIM71328.1"/>
    </source>
</evidence>
<dbReference type="EMBL" id="KN833356">
    <property type="protein sequence ID" value="KIM71328.1"/>
    <property type="molecule type" value="Genomic_DNA"/>
</dbReference>
<keyword evidence="3" id="KW-1185">Reference proteome</keyword>